<dbReference type="CDD" id="cd00038">
    <property type="entry name" value="CAP_ED"/>
    <property type="match status" value="2"/>
</dbReference>
<dbReference type="GO" id="GO:0005221">
    <property type="term" value="F:intracellularly cyclic nucleotide-activated monoatomic cation channel activity"/>
    <property type="evidence" value="ECO:0007669"/>
    <property type="project" value="InterPro"/>
</dbReference>
<dbReference type="OMA" id="FRHYIAK"/>
<dbReference type="GeneID" id="8233413"/>
<dbReference type="InterPro" id="IPR014710">
    <property type="entry name" value="RmlC-like_jellyroll"/>
</dbReference>
<evidence type="ECO:0000256" key="3">
    <source>
        <dbReference type="ARBA" id="ARBA00022692"/>
    </source>
</evidence>
<sequence>MKKNWQLLLDAISITPFSLVYLILEQNPNLTDFLIYRLFTLLRLYRCFSDIGYHESVELYYWSLVFFGFAFSLYVSINANASEWVIFVSKQDHFDLDIVDWNLTSVNKFIVAMYYSITTSFNVGFGDIVPNSQNEVITILMIMLLGFIMLTGILPGIITIVLANKESEREDFRSEYEYTMYILKRNKIQKKVIDKISNNLQIFWDYRKGVTSTNIKELVPWSLRREIFYDINFGFLNRSLIFSLQPRSFLRSVSLLMTNISFLPGDIVIEPYEMSEAMLCIASGVLEILSEENDETPLLSFTAGTILGEASLFLTIPNKYIIRASTFLELQVLPKKEFSKIALIHPEIYRSMRSEILHRINFIAKNDQNKFVNSNLDPDVQMTVRRKVLKNLQNKINNNEKNDDNTMISSFKTNVLNLYVVCENITRIKLLPLSVSKSKPYILRPNTPVLKYWRFFIVVSVSIIFNVYPFWASFNQRKSVFRGSVAFFMYLVFVADLFIQCVTAVQRPDNFTFETSIKYIVAQKLRTAGFYLDVIATFDLTAYSNFASEDNEEYALFLLLLNRTLKFWQVVKYFQDLENNFTINIYILRIFKYFFYYVSMLTWAASILHLEGCPKRICDPQRWFARVEAEEVEKRFASPKTAWPHVVSFYWGSVILTGLGFGDITPKTISDILVVLLCIFSGTALIIFCSAEAAVTIKFSQRSRRRFEKQVLQVTRFMIDHEISEELQNRVKNYFRTQWVYDHGYSIIQQEYLEKMPTQQREIILTQLLKKFLSVPIFHAANVNFLRFLAKSCKMRILPPHEVVTYIGSLASELYILENGYCEVTSPTGSKIVIGPQTGFGYVEMLLSSKLNINVMTLTHSKIISLDYAAFLRGMTRYSTVKAEIEAEMEQLLRNTDTDDRQNLGFNLLLKYSKGNERNTFIMFKECINMHRYCKNQPTPTSYWEPFKKWGKFRFFQFLLLPIVISPQSRYLKIWTCIRIVSIFILCSIAPLYFCLPVHSLRLEVTIYMIVFLSWLDIYIMFHVAYYDTNGLLMYHPAKTSLHYLKGSFLLDFLTSFPLYWLTQSLYPIANNSPLALSKGLGFIMVLQFYKFLQGCKYLERDALRPLSAIKILKFLPLSLIITNVITGFVILLQCQITLPKSEDLSKVLMREFTEHLELFCKPRSRDQNRIKRNRKKYFRFYVLSYYWVTTTLTTTGFGDLVPHSKELMLIIILVIIVGIFLYGYIICQITGSMMVANNEIIQYRRGILDMIFFLKQAKVNRDIQDRLIFHYQYNWLRTEGGSPEMTLTYLNAALRESIVADMYEEVLRKIPGFRNMEKSVIKVMGKYMKELYFLQGENIVNLDDVQEDIYLLYRGKVNID</sequence>
<evidence type="ECO:0000256" key="2">
    <source>
        <dbReference type="ARBA" id="ARBA00022448"/>
    </source>
</evidence>
<protein>
    <submittedName>
        <fullName evidence="12">Voltage and ligand gated potassium channel, putative</fullName>
    </submittedName>
</protein>
<dbReference type="Pfam" id="PF07885">
    <property type="entry name" value="Ion_trans_2"/>
    <property type="match status" value="2"/>
</dbReference>
<dbReference type="PRINTS" id="PR01333">
    <property type="entry name" value="2POREKCHANEL"/>
</dbReference>
<dbReference type="GO" id="GO:0044877">
    <property type="term" value="F:protein-containing complex binding"/>
    <property type="evidence" value="ECO:0007669"/>
    <property type="project" value="TreeGrafter"/>
</dbReference>
<evidence type="ECO:0000256" key="9">
    <source>
        <dbReference type="RuleBase" id="RU003857"/>
    </source>
</evidence>
<evidence type="ECO:0000313" key="12">
    <source>
        <dbReference type="EMBL" id="EEB15354.1"/>
    </source>
</evidence>
<proteinExistence type="inferred from homology"/>
<dbReference type="InterPro" id="IPR000595">
    <property type="entry name" value="cNMP-bd_dom"/>
</dbReference>
<evidence type="ECO:0000256" key="4">
    <source>
        <dbReference type="ARBA" id="ARBA00022989"/>
    </source>
</evidence>
<dbReference type="Pfam" id="PF00520">
    <property type="entry name" value="Ion_trans"/>
    <property type="match status" value="1"/>
</dbReference>
<feature type="transmembrane region" description="Helical" evidence="10">
    <location>
        <begin position="480"/>
        <end position="499"/>
    </location>
</feature>
<dbReference type="SMART" id="SM00100">
    <property type="entry name" value="cNMP"/>
    <property type="match status" value="2"/>
</dbReference>
<dbReference type="EMBL" id="DS235370">
    <property type="protein sequence ID" value="EEB15354.1"/>
    <property type="molecule type" value="Genomic_DNA"/>
</dbReference>
<dbReference type="InterPro" id="IPR018490">
    <property type="entry name" value="cNMP-bd_dom_sf"/>
</dbReference>
<feature type="transmembrane region" description="Helical" evidence="10">
    <location>
        <begin position="1112"/>
        <end position="1133"/>
    </location>
</feature>
<keyword evidence="14" id="KW-1185">Reference proteome</keyword>
<dbReference type="GO" id="GO:0016020">
    <property type="term" value="C:membrane"/>
    <property type="evidence" value="ECO:0007669"/>
    <property type="project" value="UniProtKB-SubCell"/>
</dbReference>
<feature type="transmembrane region" description="Helical" evidence="10">
    <location>
        <begin position="1044"/>
        <end position="1063"/>
    </location>
</feature>
<keyword evidence="2 9" id="KW-0813">Transport</keyword>
<keyword evidence="4 10" id="KW-1133">Transmembrane helix</keyword>
<dbReference type="HOGENOM" id="CLU_001503_0_0_1"/>
<feature type="transmembrane region" description="Helical" evidence="10">
    <location>
        <begin position="1179"/>
        <end position="1202"/>
    </location>
</feature>
<dbReference type="OrthoDB" id="415460at2759"/>
<dbReference type="Gene3D" id="1.10.287.630">
    <property type="entry name" value="Helix hairpin bin"/>
    <property type="match status" value="1"/>
</dbReference>
<dbReference type="SUPFAM" id="SSF51206">
    <property type="entry name" value="cAMP-binding domain-like"/>
    <property type="match status" value="3"/>
</dbReference>
<feature type="transmembrane region" description="Helical" evidence="10">
    <location>
        <begin position="978"/>
        <end position="998"/>
    </location>
</feature>
<dbReference type="Gene3D" id="2.60.120.10">
    <property type="entry name" value="Jelly Rolls"/>
    <property type="match status" value="3"/>
</dbReference>
<dbReference type="InterPro" id="IPR050866">
    <property type="entry name" value="CNG_cation_channel"/>
</dbReference>
<feature type="transmembrane region" description="Helical" evidence="10">
    <location>
        <begin position="59"/>
        <end position="77"/>
    </location>
</feature>
<dbReference type="PROSITE" id="PS50042">
    <property type="entry name" value="CNMP_BINDING_3"/>
    <property type="match status" value="3"/>
</dbReference>
<feature type="transmembrane region" description="Helical" evidence="10">
    <location>
        <begin position="452"/>
        <end position="474"/>
    </location>
</feature>
<keyword evidence="5 9" id="KW-0406">Ion transport</keyword>
<evidence type="ECO:0000256" key="7">
    <source>
        <dbReference type="ARBA" id="ARBA00023286"/>
    </source>
</evidence>
<dbReference type="InterPro" id="IPR013099">
    <property type="entry name" value="K_chnl_dom"/>
</dbReference>
<dbReference type="InterPro" id="IPR005821">
    <property type="entry name" value="Ion_trans_dom"/>
</dbReference>
<accession>E0VPP8</accession>
<keyword evidence="7" id="KW-1071">Ligand-gated ion channel</keyword>
<feature type="domain" description="Cyclic nucleotide-binding" evidence="11">
    <location>
        <begin position="241"/>
        <end position="359"/>
    </location>
</feature>
<dbReference type="RefSeq" id="XP_002428092.1">
    <property type="nucleotide sequence ID" value="XM_002428047.1"/>
</dbReference>
<feature type="transmembrane region" description="Helical" evidence="10">
    <location>
        <begin position="1005"/>
        <end position="1024"/>
    </location>
</feature>
<evidence type="ECO:0000313" key="13">
    <source>
        <dbReference type="EnsemblMetazoa" id="PHUM362760-PA"/>
    </source>
</evidence>
<organism>
    <name type="scientific">Pediculus humanus subsp. corporis</name>
    <name type="common">Body louse</name>
    <dbReference type="NCBI Taxonomy" id="121224"/>
    <lineage>
        <taxon>Eukaryota</taxon>
        <taxon>Metazoa</taxon>
        <taxon>Ecdysozoa</taxon>
        <taxon>Arthropoda</taxon>
        <taxon>Hexapoda</taxon>
        <taxon>Insecta</taxon>
        <taxon>Pterygota</taxon>
        <taxon>Neoptera</taxon>
        <taxon>Paraneoptera</taxon>
        <taxon>Psocodea</taxon>
        <taxon>Troctomorpha</taxon>
        <taxon>Phthiraptera</taxon>
        <taxon>Anoplura</taxon>
        <taxon>Pediculidae</taxon>
        <taxon>Pediculus</taxon>
    </lineage>
</organism>
<feature type="transmembrane region" description="Helical" evidence="10">
    <location>
        <begin position="7"/>
        <end position="24"/>
    </location>
</feature>
<feature type="domain" description="Cyclic nucleotide-binding" evidence="11">
    <location>
        <begin position="1313"/>
        <end position="1361"/>
    </location>
</feature>
<reference evidence="12" key="1">
    <citation type="submission" date="2007-04" db="EMBL/GenBank/DDBJ databases">
        <title>Annotation of Pediculus humanus corporis strain USDA.</title>
        <authorList>
            <person name="Kirkness E."/>
            <person name="Hannick L."/>
            <person name="Hass B."/>
            <person name="Bruggner R."/>
            <person name="Lawson D."/>
            <person name="Bidwell S."/>
            <person name="Joardar V."/>
            <person name="Caler E."/>
            <person name="Walenz B."/>
            <person name="Inman J."/>
            <person name="Schobel S."/>
            <person name="Galinsky K."/>
            <person name="Amedeo P."/>
            <person name="Strausberg R."/>
        </authorList>
    </citation>
    <scope>NUCLEOTIDE SEQUENCE</scope>
    <source>
        <strain evidence="12">USDA</strain>
    </source>
</reference>
<dbReference type="Pfam" id="PF00027">
    <property type="entry name" value="cNMP_binding"/>
    <property type="match status" value="1"/>
</dbReference>
<reference evidence="12" key="2">
    <citation type="submission" date="2007-04" db="EMBL/GenBank/DDBJ databases">
        <title>The genome of the human body louse.</title>
        <authorList>
            <consortium name="The Human Body Louse Genome Consortium"/>
            <person name="Kirkness E."/>
            <person name="Walenz B."/>
            <person name="Hass B."/>
            <person name="Bruggner R."/>
            <person name="Strausberg R."/>
        </authorList>
    </citation>
    <scope>NUCLEOTIDE SEQUENCE</scope>
    <source>
        <strain evidence="12">USDA</strain>
    </source>
</reference>
<keyword evidence="3 9" id="KW-0812">Transmembrane</keyword>
<comment type="subcellular location">
    <subcellularLocation>
        <location evidence="1">Membrane</location>
        <topology evidence="1">Multi-pass membrane protein</topology>
    </subcellularLocation>
</comment>
<dbReference type="eggNOG" id="KOG0498">
    <property type="taxonomic scope" value="Eukaryota"/>
</dbReference>
<keyword evidence="8 9" id="KW-0407">Ion channel</keyword>
<evidence type="ECO:0000256" key="1">
    <source>
        <dbReference type="ARBA" id="ARBA00004141"/>
    </source>
</evidence>
<evidence type="ECO:0000259" key="11">
    <source>
        <dbReference type="PROSITE" id="PS50042"/>
    </source>
</evidence>
<dbReference type="Proteomes" id="UP000009046">
    <property type="component" value="Unassembled WGS sequence"/>
</dbReference>
<name>E0VPP8_PEDHC</name>
<evidence type="ECO:0000256" key="6">
    <source>
        <dbReference type="ARBA" id="ARBA00023136"/>
    </source>
</evidence>
<feature type="transmembrane region" description="Helical" evidence="10">
    <location>
        <begin position="137"/>
        <end position="163"/>
    </location>
</feature>
<evidence type="ECO:0000313" key="14">
    <source>
        <dbReference type="Proteomes" id="UP000009046"/>
    </source>
</evidence>
<dbReference type="GO" id="GO:0005267">
    <property type="term" value="F:potassium channel activity"/>
    <property type="evidence" value="ECO:0007669"/>
    <property type="project" value="InterPro"/>
</dbReference>
<gene>
    <name evidence="13" type="primary">8233413</name>
    <name evidence="12" type="ORF">Phum_PHUM362760</name>
</gene>
<dbReference type="eggNOG" id="KOG0501">
    <property type="taxonomic scope" value="Eukaryota"/>
</dbReference>
<dbReference type="InParanoid" id="E0VPP8"/>
<dbReference type="Gene3D" id="1.10.287.70">
    <property type="match status" value="3"/>
</dbReference>
<dbReference type="PANTHER" id="PTHR45638:SF11">
    <property type="entry name" value="CYCLIC NUCLEOTIDE-GATED CATION CHANNEL SUBUNIT A"/>
    <property type="match status" value="1"/>
</dbReference>
<dbReference type="KEGG" id="phu:Phum_PHUM362760"/>
<feature type="transmembrane region" description="Helical" evidence="10">
    <location>
        <begin position="1208"/>
        <end position="1228"/>
    </location>
</feature>
<dbReference type="EnsemblMetazoa" id="PHUM362760-RA">
    <property type="protein sequence ID" value="PHUM362760-PA"/>
    <property type="gene ID" value="PHUM362760"/>
</dbReference>
<evidence type="ECO:0000256" key="8">
    <source>
        <dbReference type="ARBA" id="ARBA00023303"/>
    </source>
</evidence>
<evidence type="ECO:0000256" key="10">
    <source>
        <dbReference type="SAM" id="Phobius"/>
    </source>
</evidence>
<feature type="transmembrane region" description="Helical" evidence="10">
    <location>
        <begin position="98"/>
        <end position="117"/>
    </location>
</feature>
<dbReference type="PANTHER" id="PTHR45638">
    <property type="entry name" value="CYCLIC NUCLEOTIDE-GATED CATION CHANNEL SUBUNIT A"/>
    <property type="match status" value="1"/>
</dbReference>
<feature type="transmembrane region" description="Helical" evidence="10">
    <location>
        <begin position="673"/>
        <end position="697"/>
    </location>
</feature>
<dbReference type="CTD" id="8233413"/>
<dbReference type="SUPFAM" id="SSF81324">
    <property type="entry name" value="Voltage-gated potassium channels"/>
    <property type="match status" value="3"/>
</dbReference>
<dbReference type="VEuPathDB" id="VectorBase:PHUM362760"/>
<comment type="similarity">
    <text evidence="9">Belongs to the two pore domain potassium channel (TC 1.A.1.8) family.</text>
</comment>
<evidence type="ECO:0000256" key="5">
    <source>
        <dbReference type="ARBA" id="ARBA00023065"/>
    </source>
</evidence>
<reference evidence="13" key="3">
    <citation type="submission" date="2021-02" db="UniProtKB">
        <authorList>
            <consortium name="EnsemblMetazoa"/>
        </authorList>
    </citation>
    <scope>IDENTIFICATION</scope>
    <source>
        <strain evidence="13">USDA</strain>
    </source>
</reference>
<feature type="domain" description="Cyclic nucleotide-binding" evidence="11">
    <location>
        <begin position="777"/>
        <end position="892"/>
    </location>
</feature>
<keyword evidence="6 10" id="KW-0472">Membrane</keyword>
<dbReference type="EMBL" id="AAZO01004216">
    <property type="status" value="NOT_ANNOTATED_CDS"/>
    <property type="molecule type" value="Genomic_DNA"/>
</dbReference>
<dbReference type="InterPro" id="IPR003280">
    <property type="entry name" value="2pore_dom_K_chnl"/>
</dbReference>